<evidence type="ECO:0000256" key="1">
    <source>
        <dbReference type="ARBA" id="ARBA00007317"/>
    </source>
</evidence>
<dbReference type="GO" id="GO:0045254">
    <property type="term" value="C:pyruvate dehydrogenase complex"/>
    <property type="evidence" value="ECO:0007669"/>
    <property type="project" value="UniProtKB-UniRule"/>
</dbReference>
<dbReference type="eggNOG" id="COG0508">
    <property type="taxonomic scope" value="Bacteria"/>
</dbReference>
<dbReference type="STRING" id="502025.Hoch_3706"/>
<protein>
    <recommendedName>
        <fullName evidence="8">Acetyltransferase component of pyruvate dehydrogenase complex</fullName>
        <ecNumber evidence="8">2.3.1.12</ecNumber>
    </recommendedName>
</protein>
<comment type="similarity">
    <text evidence="1 8">Belongs to the 2-oxoacid dehydrogenase family.</text>
</comment>
<dbReference type="NCBIfam" id="TIGR01349">
    <property type="entry name" value="PDHac_trf_mito"/>
    <property type="match status" value="1"/>
</dbReference>
<keyword evidence="13" id="KW-1185">Reference proteome</keyword>
<dbReference type="PANTHER" id="PTHR23151">
    <property type="entry name" value="DIHYDROLIPOAMIDE ACETYL/SUCCINYL-TRANSFERASE-RELATED"/>
    <property type="match status" value="1"/>
</dbReference>
<dbReference type="InterPro" id="IPR011053">
    <property type="entry name" value="Single_hybrid_motif"/>
</dbReference>
<dbReference type="SUPFAM" id="SSF51230">
    <property type="entry name" value="Single hybrid motif"/>
    <property type="match status" value="1"/>
</dbReference>
<evidence type="ECO:0000259" key="11">
    <source>
        <dbReference type="PROSITE" id="PS51826"/>
    </source>
</evidence>
<dbReference type="OrthoDB" id="9805770at2"/>
<dbReference type="SUPFAM" id="SSF52777">
    <property type="entry name" value="CoA-dependent acyltransferases"/>
    <property type="match status" value="1"/>
</dbReference>
<feature type="compositionally biased region" description="Basic residues" evidence="9">
    <location>
        <begin position="123"/>
        <end position="138"/>
    </location>
</feature>
<feature type="compositionally biased region" description="Acidic residues" evidence="9">
    <location>
        <begin position="99"/>
        <end position="119"/>
    </location>
</feature>
<dbReference type="GO" id="GO:0004742">
    <property type="term" value="F:dihydrolipoyllysine-residue acetyltransferase activity"/>
    <property type="evidence" value="ECO:0007669"/>
    <property type="project" value="UniProtKB-UniRule"/>
</dbReference>
<dbReference type="InterPro" id="IPR004167">
    <property type="entry name" value="PSBD"/>
</dbReference>
<dbReference type="HOGENOM" id="CLU_016733_10_2_7"/>
<dbReference type="Gene3D" id="3.30.559.10">
    <property type="entry name" value="Chloramphenicol acetyltransferase-like domain"/>
    <property type="match status" value="1"/>
</dbReference>
<dbReference type="Proteomes" id="UP000001880">
    <property type="component" value="Chromosome"/>
</dbReference>
<feature type="domain" description="Lipoyl-binding" evidence="10">
    <location>
        <begin position="2"/>
        <end position="77"/>
    </location>
</feature>
<evidence type="ECO:0000256" key="8">
    <source>
        <dbReference type="RuleBase" id="RU361137"/>
    </source>
</evidence>
<comment type="subunit">
    <text evidence="2">Forms a 24-polypeptide structural core with octahedral symmetry.</text>
</comment>
<feature type="region of interest" description="Disordered" evidence="9">
    <location>
        <begin position="218"/>
        <end position="241"/>
    </location>
</feature>
<evidence type="ECO:0000256" key="3">
    <source>
        <dbReference type="ARBA" id="ARBA00022679"/>
    </source>
</evidence>
<dbReference type="PROSITE" id="PS51826">
    <property type="entry name" value="PSBD"/>
    <property type="match status" value="1"/>
</dbReference>
<keyword evidence="3 8" id="KW-0808">Transferase</keyword>
<name>D0LY56_HALO1</name>
<evidence type="ECO:0000256" key="7">
    <source>
        <dbReference type="ARBA" id="ARBA00048370"/>
    </source>
</evidence>
<dbReference type="InterPro" id="IPR006257">
    <property type="entry name" value="LAT1"/>
</dbReference>
<dbReference type="AlphaFoldDB" id="D0LY56"/>
<evidence type="ECO:0000256" key="2">
    <source>
        <dbReference type="ARBA" id="ARBA00011484"/>
    </source>
</evidence>
<dbReference type="EMBL" id="CP001804">
    <property type="protein sequence ID" value="ACY16206.1"/>
    <property type="molecule type" value="Genomic_DNA"/>
</dbReference>
<sequence length="478" mass="51473">MAQIIGLPKLSPTMEEGVLVKWVKQEGESVEPGDLVAEVETDKANMDFNLEDEGVLLKLLVAEGETVKLGAPVAILGEEGEDISDLLAEVEGGGSASSDSDEDDDEDEDDDDESEDDEAEKAAKKKDKKKKKKDKKKASKSDDKQANAASGAQARSGKAPVNPLRRVGADEKKQDQGGRVLASPLAKTLAVENAVDLRKVDGSGPGGRIVERDVRAAMERSEGTRKDESGSSTALAVREAGAAPAPIPPDVAYEDRPLSSMRKRIAQRLTEAKQSIPHFYLTRSFDIEPLLNFRQRLNTLLGDRGRVSVNDMIIKGVALALRRVPDCNASFVGDAIRYFTRVNVGVAVAIEDGLVTPVVRDADLKGIGVIGNEVRDLATRARSRRLKGDEITGSTFTVSNLGMFGIEHFEAIINPPEAGILAVGTTVEEPVVKDGRIVVGKRMRLTMSCDHRVIDGALGARFLQELVDLLEHPESLAL</sequence>
<dbReference type="Gene3D" id="4.10.320.10">
    <property type="entry name" value="E3-binding domain"/>
    <property type="match status" value="1"/>
</dbReference>
<dbReference type="InterPro" id="IPR001078">
    <property type="entry name" value="2-oxoacid_DH_actylTfrase"/>
</dbReference>
<dbReference type="CDD" id="cd06849">
    <property type="entry name" value="lipoyl_domain"/>
    <property type="match status" value="1"/>
</dbReference>
<dbReference type="Pfam" id="PF00364">
    <property type="entry name" value="Biotin_lipoyl"/>
    <property type="match status" value="1"/>
</dbReference>
<comment type="catalytic activity">
    <reaction evidence="7 8">
        <text>N(6)-[(R)-dihydrolipoyl]-L-lysyl-[protein] + acetyl-CoA = N(6)-[(R)-S(8)-acetyldihydrolipoyl]-L-lysyl-[protein] + CoA</text>
        <dbReference type="Rhea" id="RHEA:17017"/>
        <dbReference type="Rhea" id="RHEA-COMP:10475"/>
        <dbReference type="Rhea" id="RHEA-COMP:10478"/>
        <dbReference type="ChEBI" id="CHEBI:57287"/>
        <dbReference type="ChEBI" id="CHEBI:57288"/>
        <dbReference type="ChEBI" id="CHEBI:83100"/>
        <dbReference type="ChEBI" id="CHEBI:83111"/>
        <dbReference type="EC" id="2.3.1.12"/>
    </reaction>
</comment>
<feature type="domain" description="Peripheral subunit-binding (PSBD)" evidence="11">
    <location>
        <begin position="181"/>
        <end position="218"/>
    </location>
</feature>
<dbReference type="SUPFAM" id="SSF47005">
    <property type="entry name" value="Peripheral subunit-binding domain of 2-oxo acid dehydrogenase complex"/>
    <property type="match status" value="1"/>
</dbReference>
<dbReference type="InterPro" id="IPR000089">
    <property type="entry name" value="Biotin_lipoyl"/>
</dbReference>
<evidence type="ECO:0000313" key="13">
    <source>
        <dbReference type="Proteomes" id="UP000001880"/>
    </source>
</evidence>
<dbReference type="PANTHER" id="PTHR23151:SF90">
    <property type="entry name" value="DIHYDROLIPOYLLYSINE-RESIDUE ACETYLTRANSFERASE COMPONENT OF PYRUVATE DEHYDROGENASE COMPLEX, MITOCHONDRIAL-RELATED"/>
    <property type="match status" value="1"/>
</dbReference>
<comment type="cofactor">
    <cofactor evidence="8">
        <name>(R)-lipoate</name>
        <dbReference type="ChEBI" id="CHEBI:83088"/>
    </cofactor>
    <text evidence="8">Binds 1 lipoyl cofactor covalently.</text>
</comment>
<comment type="function">
    <text evidence="6">The pyruvate dehydrogenase complex catalyzes the overall conversion of pyruvate to acetyl-CoA and CO(2). It contains multiple copies of three enzymatic components: pyruvate dehydrogenase (E1), dihydrolipoamide acetyltransferase (E2) and lipoamide dehydrogenase (E3).</text>
</comment>
<reference evidence="12 13" key="1">
    <citation type="journal article" date="2010" name="Stand. Genomic Sci.">
        <title>Complete genome sequence of Haliangium ochraceum type strain (SMP-2).</title>
        <authorList>
            <consortium name="US DOE Joint Genome Institute (JGI-PGF)"/>
            <person name="Ivanova N."/>
            <person name="Daum C."/>
            <person name="Lang E."/>
            <person name="Abt B."/>
            <person name="Kopitz M."/>
            <person name="Saunders E."/>
            <person name="Lapidus A."/>
            <person name="Lucas S."/>
            <person name="Glavina Del Rio T."/>
            <person name="Nolan M."/>
            <person name="Tice H."/>
            <person name="Copeland A."/>
            <person name="Cheng J.F."/>
            <person name="Chen F."/>
            <person name="Bruce D."/>
            <person name="Goodwin L."/>
            <person name="Pitluck S."/>
            <person name="Mavromatis K."/>
            <person name="Pati A."/>
            <person name="Mikhailova N."/>
            <person name="Chen A."/>
            <person name="Palaniappan K."/>
            <person name="Land M."/>
            <person name="Hauser L."/>
            <person name="Chang Y.J."/>
            <person name="Jeffries C.D."/>
            <person name="Detter J.C."/>
            <person name="Brettin T."/>
            <person name="Rohde M."/>
            <person name="Goker M."/>
            <person name="Bristow J."/>
            <person name="Markowitz V."/>
            <person name="Eisen J.A."/>
            <person name="Hugenholtz P."/>
            <person name="Kyrpides N.C."/>
            <person name="Klenk H.P."/>
        </authorList>
    </citation>
    <scope>NUCLEOTIDE SEQUENCE [LARGE SCALE GENOMIC DNA]</scope>
    <source>
        <strain evidence="13">DSM 14365 / CIP 107738 / JCM 11303 / AJ 13395 / SMP-2</strain>
    </source>
</reference>
<dbReference type="Pfam" id="PF02817">
    <property type="entry name" value="E3_binding"/>
    <property type="match status" value="1"/>
</dbReference>
<dbReference type="InterPro" id="IPR045257">
    <property type="entry name" value="E2/Pdx1"/>
</dbReference>
<proteinExistence type="inferred from homology"/>
<feature type="compositionally biased region" description="Basic and acidic residues" evidence="9">
    <location>
        <begin position="218"/>
        <end position="229"/>
    </location>
</feature>
<dbReference type="InterPro" id="IPR003016">
    <property type="entry name" value="2-oxoA_DH_lipoyl-BS"/>
</dbReference>
<dbReference type="Gene3D" id="2.40.50.100">
    <property type="match status" value="1"/>
</dbReference>
<dbReference type="KEGG" id="hoh:Hoch_3706"/>
<evidence type="ECO:0000259" key="10">
    <source>
        <dbReference type="PROSITE" id="PS50968"/>
    </source>
</evidence>
<dbReference type="PROSITE" id="PS00189">
    <property type="entry name" value="LIPOYL"/>
    <property type="match status" value="1"/>
</dbReference>
<feature type="compositionally biased region" description="Basic and acidic residues" evidence="9">
    <location>
        <begin position="167"/>
        <end position="176"/>
    </location>
</feature>
<organism evidence="12 13">
    <name type="scientific">Haliangium ochraceum (strain DSM 14365 / JCM 11303 / SMP-2)</name>
    <dbReference type="NCBI Taxonomy" id="502025"/>
    <lineage>
        <taxon>Bacteria</taxon>
        <taxon>Pseudomonadati</taxon>
        <taxon>Myxococcota</taxon>
        <taxon>Polyangia</taxon>
        <taxon>Haliangiales</taxon>
        <taxon>Kofleriaceae</taxon>
        <taxon>Haliangium</taxon>
    </lineage>
</organism>
<dbReference type="RefSeq" id="WP_012828805.1">
    <property type="nucleotide sequence ID" value="NC_013440.1"/>
</dbReference>
<accession>D0LY56</accession>
<keyword evidence="4 8" id="KW-0450">Lipoyl</keyword>
<evidence type="ECO:0000256" key="5">
    <source>
        <dbReference type="ARBA" id="ARBA00023315"/>
    </source>
</evidence>
<evidence type="ECO:0000256" key="4">
    <source>
        <dbReference type="ARBA" id="ARBA00022823"/>
    </source>
</evidence>
<dbReference type="Pfam" id="PF00198">
    <property type="entry name" value="2-oxoacid_dh"/>
    <property type="match status" value="1"/>
</dbReference>
<evidence type="ECO:0000256" key="9">
    <source>
        <dbReference type="SAM" id="MobiDB-lite"/>
    </source>
</evidence>
<keyword evidence="5 8" id="KW-0012">Acyltransferase</keyword>
<dbReference type="PROSITE" id="PS50968">
    <property type="entry name" value="BIOTINYL_LIPOYL"/>
    <property type="match status" value="1"/>
</dbReference>
<gene>
    <name evidence="12" type="ordered locus">Hoch_3706</name>
</gene>
<dbReference type="InterPro" id="IPR036625">
    <property type="entry name" value="E3-bd_dom_sf"/>
</dbReference>
<dbReference type="EC" id="2.3.1.12" evidence="8"/>
<dbReference type="FunFam" id="2.40.50.100:FF:000010">
    <property type="entry name" value="Acetyltransferase component of pyruvate dehydrogenase complex"/>
    <property type="match status" value="1"/>
</dbReference>
<feature type="region of interest" description="Disordered" evidence="9">
    <location>
        <begin position="82"/>
        <end position="181"/>
    </location>
</feature>
<dbReference type="InterPro" id="IPR023213">
    <property type="entry name" value="CAT-like_dom_sf"/>
</dbReference>
<evidence type="ECO:0000256" key="6">
    <source>
        <dbReference type="ARBA" id="ARBA00025211"/>
    </source>
</evidence>
<dbReference type="GO" id="GO:0006086">
    <property type="term" value="P:pyruvate decarboxylation to acetyl-CoA"/>
    <property type="evidence" value="ECO:0007669"/>
    <property type="project" value="InterPro"/>
</dbReference>
<evidence type="ECO:0000313" key="12">
    <source>
        <dbReference type="EMBL" id="ACY16206.1"/>
    </source>
</evidence>